<sequence length="158" mass="17467">HQPFVMGSMFHKTNASEVSNNVRSITTKSGHKLVFTDDESIVLSDKNGNMIQINSVENTIEITAIEQLNFKSKKITFEATDDMEFFAGGNKKETVMKDSEFISDKITLNAHTKTEVHSGEKTSVVSKEINLFTSESDIRVKAGNTTYIQGGQGVEIDS</sequence>
<evidence type="ECO:0000313" key="1">
    <source>
        <dbReference type="EMBL" id="MFK8294554.1"/>
    </source>
</evidence>
<evidence type="ECO:0000313" key="2">
    <source>
        <dbReference type="Proteomes" id="UP001622370"/>
    </source>
</evidence>
<accession>A0ABW8QG44</accession>
<gene>
    <name evidence="1" type="ORF">ACI76L_12235</name>
</gene>
<name>A0ABW8QG44_9FLAO</name>
<comment type="caution">
    <text evidence="1">The sequence shown here is derived from an EMBL/GenBank/DDBJ whole genome shotgun (WGS) entry which is preliminary data.</text>
</comment>
<organism evidence="1 2">
    <name type="scientific">Capnocytophaga stomatis</name>
    <dbReference type="NCBI Taxonomy" id="1848904"/>
    <lineage>
        <taxon>Bacteria</taxon>
        <taxon>Pseudomonadati</taxon>
        <taxon>Bacteroidota</taxon>
        <taxon>Flavobacteriia</taxon>
        <taxon>Flavobacteriales</taxon>
        <taxon>Flavobacteriaceae</taxon>
        <taxon>Capnocytophaga</taxon>
    </lineage>
</organism>
<evidence type="ECO:0008006" key="3">
    <source>
        <dbReference type="Google" id="ProtNLM"/>
    </source>
</evidence>
<proteinExistence type="predicted"/>
<reference evidence="1 2" key="1">
    <citation type="journal article" date="2016" name="Sci. Rep.">
        <title>Whole genome sequencing identifies a novel species of the genus Capnocytophaga isolated from dog and cat bite wounds in humans.</title>
        <authorList>
            <person name="Zangenah S."/>
            <person name="Abbasi N."/>
            <person name="Andersson A.F."/>
            <person name="Bergman P."/>
        </authorList>
    </citation>
    <scope>NUCLEOTIDE SEQUENCE [LARGE SCALE GENOMIC DNA]</scope>
    <source>
        <strain evidence="1 2">W5</strain>
    </source>
</reference>
<dbReference type="Proteomes" id="UP001622370">
    <property type="component" value="Unassembled WGS sequence"/>
</dbReference>
<keyword evidence="2" id="KW-1185">Reference proteome</keyword>
<protein>
    <recommendedName>
        <fullName evidence="3">Type VI secretion system tip protein VgrG</fullName>
    </recommendedName>
</protein>
<dbReference type="EMBL" id="JBJGWJ010000017">
    <property type="protein sequence ID" value="MFK8294554.1"/>
    <property type="molecule type" value="Genomic_DNA"/>
</dbReference>
<dbReference type="SUPFAM" id="SSF69349">
    <property type="entry name" value="Phage fibre proteins"/>
    <property type="match status" value="1"/>
</dbReference>
<feature type="non-terminal residue" evidence="1">
    <location>
        <position position="1"/>
    </location>
</feature>